<dbReference type="PANTHER" id="PTHR43214">
    <property type="entry name" value="TWO-COMPONENT RESPONSE REGULATOR"/>
    <property type="match status" value="1"/>
</dbReference>
<gene>
    <name evidence="3" type="ORF">FH608_038495</name>
</gene>
<keyword evidence="1" id="KW-0597">Phosphoprotein</keyword>
<comment type="caution">
    <text evidence="3">The sequence shown here is derived from an EMBL/GenBank/DDBJ whole genome shotgun (WGS) entry which is preliminary data.</text>
</comment>
<evidence type="ECO:0000313" key="4">
    <source>
        <dbReference type="Proteomes" id="UP000312512"/>
    </source>
</evidence>
<keyword evidence="2" id="KW-0238">DNA-binding</keyword>
<dbReference type="SUPFAM" id="SSF46894">
    <property type="entry name" value="C-terminal effector domain of the bipartite response regulators"/>
    <property type="match status" value="1"/>
</dbReference>
<dbReference type="SUPFAM" id="SSF52172">
    <property type="entry name" value="CheY-like"/>
    <property type="match status" value="1"/>
</dbReference>
<protein>
    <submittedName>
        <fullName evidence="3">Response regulator</fullName>
    </submittedName>
</protein>
<dbReference type="GO" id="GO:0000160">
    <property type="term" value="P:phosphorelay signal transduction system"/>
    <property type="evidence" value="ECO:0007669"/>
    <property type="project" value="InterPro"/>
</dbReference>
<dbReference type="Proteomes" id="UP000312512">
    <property type="component" value="Unassembled WGS sequence"/>
</dbReference>
<dbReference type="InterPro" id="IPR001789">
    <property type="entry name" value="Sig_transdc_resp-reg_receiver"/>
</dbReference>
<dbReference type="EMBL" id="VDLX02000018">
    <property type="protein sequence ID" value="KAB8189885.1"/>
    <property type="molecule type" value="Genomic_DNA"/>
</dbReference>
<dbReference type="Pfam" id="PF00072">
    <property type="entry name" value="Response_reg"/>
    <property type="match status" value="1"/>
</dbReference>
<sequence>MANPPSIRVLLVEDHAMVAEAIGLALGRVPGFEVVAQTGTVAGAVAETGRFQPDVVVLDRRLPDGDGIAAIGRLAAVAPGARVLVLTGEATASVAARVVAAGGAGLVVKSSRLGELESAVREVAAGGVVFAAGLLPGVLDRLTGRAGHLGSALTARERETLLLLAEGASTAEISERLGVARNTARNHVQHVLEKLGARSKLEAVALARRDGLLD</sequence>
<dbReference type="SMART" id="SM00448">
    <property type="entry name" value="REC"/>
    <property type="match status" value="1"/>
</dbReference>
<dbReference type="InterPro" id="IPR058245">
    <property type="entry name" value="NreC/VraR/RcsB-like_REC"/>
</dbReference>
<evidence type="ECO:0000256" key="1">
    <source>
        <dbReference type="ARBA" id="ARBA00022553"/>
    </source>
</evidence>
<dbReference type="PANTHER" id="PTHR43214:SF43">
    <property type="entry name" value="TWO-COMPONENT RESPONSE REGULATOR"/>
    <property type="match status" value="1"/>
</dbReference>
<accession>A0A5C4VS91</accession>
<dbReference type="InterPro" id="IPR016032">
    <property type="entry name" value="Sig_transdc_resp-reg_C-effctor"/>
</dbReference>
<dbReference type="InterPro" id="IPR039420">
    <property type="entry name" value="WalR-like"/>
</dbReference>
<dbReference type="PROSITE" id="PS50043">
    <property type="entry name" value="HTH_LUXR_2"/>
    <property type="match status" value="1"/>
</dbReference>
<organism evidence="3 4">
    <name type="scientific">Nonomuraea phyllanthi</name>
    <dbReference type="NCBI Taxonomy" id="2219224"/>
    <lineage>
        <taxon>Bacteria</taxon>
        <taxon>Bacillati</taxon>
        <taxon>Actinomycetota</taxon>
        <taxon>Actinomycetes</taxon>
        <taxon>Streptosporangiales</taxon>
        <taxon>Streptosporangiaceae</taxon>
        <taxon>Nonomuraea</taxon>
    </lineage>
</organism>
<dbReference type="OrthoDB" id="3526503at2"/>
<proteinExistence type="predicted"/>
<reference evidence="3 4" key="1">
    <citation type="submission" date="2019-10" db="EMBL/GenBank/DDBJ databases">
        <title>Nonomuraea sp. nov., isolated from Phyllanthus amarus.</title>
        <authorList>
            <person name="Klykleung N."/>
            <person name="Tanasupawat S."/>
        </authorList>
    </citation>
    <scope>NUCLEOTIDE SEQUENCE [LARGE SCALE GENOMIC DNA]</scope>
    <source>
        <strain evidence="3 4">PA1-10</strain>
    </source>
</reference>
<name>A0A5C4VS91_9ACTN</name>
<dbReference type="GO" id="GO:0006355">
    <property type="term" value="P:regulation of DNA-templated transcription"/>
    <property type="evidence" value="ECO:0007669"/>
    <property type="project" value="InterPro"/>
</dbReference>
<dbReference type="Pfam" id="PF00196">
    <property type="entry name" value="GerE"/>
    <property type="match status" value="1"/>
</dbReference>
<dbReference type="PRINTS" id="PR00038">
    <property type="entry name" value="HTHLUXR"/>
</dbReference>
<dbReference type="InterPro" id="IPR000792">
    <property type="entry name" value="Tscrpt_reg_LuxR_C"/>
</dbReference>
<dbReference type="PROSITE" id="PS50110">
    <property type="entry name" value="RESPONSE_REGULATORY"/>
    <property type="match status" value="1"/>
</dbReference>
<dbReference type="Gene3D" id="3.40.50.2300">
    <property type="match status" value="1"/>
</dbReference>
<dbReference type="CDD" id="cd06170">
    <property type="entry name" value="LuxR_C_like"/>
    <property type="match status" value="1"/>
</dbReference>
<evidence type="ECO:0000313" key="3">
    <source>
        <dbReference type="EMBL" id="KAB8189885.1"/>
    </source>
</evidence>
<dbReference type="InterPro" id="IPR011006">
    <property type="entry name" value="CheY-like_superfamily"/>
</dbReference>
<dbReference type="CDD" id="cd17535">
    <property type="entry name" value="REC_NarL-like"/>
    <property type="match status" value="1"/>
</dbReference>
<dbReference type="SMART" id="SM00421">
    <property type="entry name" value="HTH_LUXR"/>
    <property type="match status" value="1"/>
</dbReference>
<keyword evidence="4" id="KW-1185">Reference proteome</keyword>
<dbReference type="AlphaFoldDB" id="A0A5C4VS91"/>
<accession>A0A5P9YQF3</accession>
<evidence type="ECO:0000256" key="2">
    <source>
        <dbReference type="ARBA" id="ARBA00023125"/>
    </source>
</evidence>
<dbReference type="GO" id="GO:0003677">
    <property type="term" value="F:DNA binding"/>
    <property type="evidence" value="ECO:0007669"/>
    <property type="project" value="UniProtKB-KW"/>
</dbReference>